<evidence type="ECO:0000256" key="1">
    <source>
        <dbReference type="SAM" id="MobiDB-lite"/>
    </source>
</evidence>
<protein>
    <submittedName>
        <fullName evidence="2">Uncharacterized protein</fullName>
    </submittedName>
</protein>
<gene>
    <name evidence="2" type="ORF">rosag_23340</name>
</gene>
<comment type="caution">
    <text evidence="2">The sequence shown here is derived from an EMBL/GenBank/DDBJ whole genome shotgun (WGS) entry which is preliminary data.</text>
</comment>
<proteinExistence type="predicted"/>
<dbReference type="AlphaFoldDB" id="A0AA37QBF4"/>
<dbReference type="RefSeq" id="WP_284350281.1">
    <property type="nucleotide sequence ID" value="NZ_BRXS01000003.1"/>
</dbReference>
<feature type="compositionally biased region" description="Basic and acidic residues" evidence="1">
    <location>
        <begin position="1"/>
        <end position="11"/>
    </location>
</feature>
<feature type="region of interest" description="Disordered" evidence="1">
    <location>
        <begin position="1"/>
        <end position="22"/>
    </location>
</feature>
<name>A0AA37QBF4_9BACT</name>
<sequence>MATRLDPHHPSYEPPENGNSGDEAAAVVHARARAIWGLVDDAYGLVAHTPTLGAAQADAVATAVAIGNPAFDVDDAVAVLHDPALGWLCARAFTDARRDSHGRGVLVTDVVVMDDAAMAALRHDPFRCLPRARRGRRPEAEGALDVPALRPMTEAAEARLIATARARPDAALLRPLLAALLAGDRVLWTGDAPALPLLQALVLLLPVPLRGALTLQTLAVQPPRLAPRLTVAPRLTAVLAEVPWSVRLPEQESQLPPRALALADALLALAPAPEGSDDAAPGLLHAAHARYAQVAARAAAGGAPFDARALGAEVERLLRLAALDAAVQRGAASDALRLVASDAPAERAAAAASLLALSPDALATGVAELLAQHDESAVAHTVAGALAELARLEPPPAGTPRLQAVLRRVPTAHVSEGDAAPLRAVLAAIAAWHDDVGGVVAWASPDADWAWLDARLGASAAAAAPPRTRTLLAALSGGADASAAYVAHALADVAPSLPPAVRRRAAHLGLAGVRRAFGTMATDATTLETAARAASALRGLWRVAPPAGEARAFATLLGVPDADALPATEVARADAVPAVLLALRAVPDAAARARELDAWVAALVADALAAPRSADAPRALDAAARLIDAAHAEHVGGADAPARVGALLRAALPDGPPADGALASAWAALLARTDGDGRHELALRALLAATRPGPDGAPRAGTFAEACAAAASAGVTLDDAALQRLGDALGDAFAQAFAAGGPLAGAPAERGVAALELALAALGTLVDGARAAALAQRVAGRVPPALRDALRLRRLAAAVGEVERARDERAYAELCALLRAGAGPVRAADTMLLRVYLGVPAEPALARLRRTLRTWWEARGGARPREGA</sequence>
<keyword evidence="3" id="KW-1185">Reference proteome</keyword>
<reference evidence="2" key="1">
    <citation type="submission" date="2022-08" db="EMBL/GenBank/DDBJ databases">
        <title>Draft genome sequencing of Roseisolibacter agri AW1220.</title>
        <authorList>
            <person name="Tobiishi Y."/>
            <person name="Tonouchi A."/>
        </authorList>
    </citation>
    <scope>NUCLEOTIDE SEQUENCE</scope>
    <source>
        <strain evidence="2">AW1220</strain>
    </source>
</reference>
<evidence type="ECO:0000313" key="3">
    <source>
        <dbReference type="Proteomes" id="UP001161325"/>
    </source>
</evidence>
<dbReference type="Proteomes" id="UP001161325">
    <property type="component" value="Unassembled WGS sequence"/>
</dbReference>
<evidence type="ECO:0000313" key="2">
    <source>
        <dbReference type="EMBL" id="GLC25821.1"/>
    </source>
</evidence>
<organism evidence="2 3">
    <name type="scientific">Roseisolibacter agri</name>
    <dbReference type="NCBI Taxonomy" id="2014610"/>
    <lineage>
        <taxon>Bacteria</taxon>
        <taxon>Pseudomonadati</taxon>
        <taxon>Gemmatimonadota</taxon>
        <taxon>Gemmatimonadia</taxon>
        <taxon>Gemmatimonadales</taxon>
        <taxon>Gemmatimonadaceae</taxon>
        <taxon>Roseisolibacter</taxon>
    </lineage>
</organism>
<accession>A0AA37QBF4</accession>
<dbReference type="EMBL" id="BRXS01000003">
    <property type="protein sequence ID" value="GLC25821.1"/>
    <property type="molecule type" value="Genomic_DNA"/>
</dbReference>